<keyword evidence="4 13" id="KW-0479">Metal-binding</keyword>
<dbReference type="GO" id="GO:0008821">
    <property type="term" value="F:crossover junction DNA endonuclease activity"/>
    <property type="evidence" value="ECO:0007669"/>
    <property type="project" value="UniProtKB-UniRule"/>
</dbReference>
<dbReference type="GO" id="GO:0006281">
    <property type="term" value="P:DNA repair"/>
    <property type="evidence" value="ECO:0007669"/>
    <property type="project" value="UniProtKB-UniRule"/>
</dbReference>
<evidence type="ECO:0000256" key="2">
    <source>
        <dbReference type="ARBA" id="ARBA00022490"/>
    </source>
</evidence>
<keyword evidence="8 13" id="KW-0460">Magnesium</keyword>
<dbReference type="Pfam" id="PF02075">
    <property type="entry name" value="RuvC"/>
    <property type="match status" value="1"/>
</dbReference>
<evidence type="ECO:0000256" key="12">
    <source>
        <dbReference type="ARBA" id="ARBA00029354"/>
    </source>
</evidence>
<dbReference type="InterPro" id="IPR002176">
    <property type="entry name" value="X-over_junc_endoDNase_RuvC"/>
</dbReference>
<feature type="binding site" evidence="13">
    <location>
        <position position="7"/>
    </location>
    <ligand>
        <name>Mg(2+)</name>
        <dbReference type="ChEBI" id="CHEBI:18420"/>
        <label>1</label>
    </ligand>
</feature>
<evidence type="ECO:0000256" key="7">
    <source>
        <dbReference type="ARBA" id="ARBA00022801"/>
    </source>
</evidence>
<dbReference type="GO" id="GO:0048476">
    <property type="term" value="C:Holliday junction resolvase complex"/>
    <property type="evidence" value="ECO:0007669"/>
    <property type="project" value="UniProtKB-UniRule"/>
</dbReference>
<keyword evidence="3 13" id="KW-0540">Nuclease</keyword>
<evidence type="ECO:0000256" key="9">
    <source>
        <dbReference type="ARBA" id="ARBA00023125"/>
    </source>
</evidence>
<dbReference type="FunFam" id="3.30.420.10:FF:000002">
    <property type="entry name" value="Crossover junction endodeoxyribonuclease RuvC"/>
    <property type="match status" value="1"/>
</dbReference>
<keyword evidence="11 13" id="KW-0234">DNA repair</keyword>
<keyword evidence="9 13" id="KW-0238">DNA-binding</keyword>
<comment type="subcellular location">
    <subcellularLocation>
        <location evidence="13">Cytoplasm</location>
    </subcellularLocation>
</comment>
<dbReference type="Gene3D" id="3.30.420.10">
    <property type="entry name" value="Ribonuclease H-like superfamily/Ribonuclease H"/>
    <property type="match status" value="1"/>
</dbReference>
<feature type="active site" evidence="13">
    <location>
        <position position="67"/>
    </location>
</feature>
<dbReference type="GO" id="GO:0005737">
    <property type="term" value="C:cytoplasm"/>
    <property type="evidence" value="ECO:0007669"/>
    <property type="project" value="UniProtKB-SubCell"/>
</dbReference>
<evidence type="ECO:0000256" key="5">
    <source>
        <dbReference type="ARBA" id="ARBA00022759"/>
    </source>
</evidence>
<dbReference type="EC" id="3.1.21.10" evidence="13 14"/>
<evidence type="ECO:0000256" key="1">
    <source>
        <dbReference type="ARBA" id="ARBA00009518"/>
    </source>
</evidence>
<dbReference type="NCBIfam" id="NF000711">
    <property type="entry name" value="PRK00039.2-1"/>
    <property type="match status" value="1"/>
</dbReference>
<dbReference type="PRINTS" id="PR00696">
    <property type="entry name" value="RSOLVASERUVC"/>
</dbReference>
<reference evidence="16" key="1">
    <citation type="submission" date="2017-09" db="EMBL/GenBank/DDBJ databases">
        <title>Depth-based differentiation of microbial function through sediment-hosted aquifers and enrichment of novel symbionts in the deep terrestrial subsurface.</title>
        <authorList>
            <person name="Probst A.J."/>
            <person name="Ladd B."/>
            <person name="Jarett J.K."/>
            <person name="Geller-Mcgrath D.E."/>
            <person name="Sieber C.M.K."/>
            <person name="Emerson J.B."/>
            <person name="Anantharaman K."/>
            <person name="Thomas B.C."/>
            <person name="Malmstrom R."/>
            <person name="Stieglmeier M."/>
            <person name="Klingl A."/>
            <person name="Woyke T."/>
            <person name="Ryan C.M."/>
            <person name="Banfield J.F."/>
        </authorList>
    </citation>
    <scope>NUCLEOTIDE SEQUENCE [LARGE SCALE GENOMIC DNA]</scope>
</reference>
<dbReference type="InterPro" id="IPR012337">
    <property type="entry name" value="RNaseH-like_sf"/>
</dbReference>
<dbReference type="GO" id="GO:0003677">
    <property type="term" value="F:DNA binding"/>
    <property type="evidence" value="ECO:0007669"/>
    <property type="project" value="UniProtKB-KW"/>
</dbReference>
<evidence type="ECO:0000256" key="8">
    <source>
        <dbReference type="ARBA" id="ARBA00022842"/>
    </source>
</evidence>
<comment type="catalytic activity">
    <reaction evidence="12 13">
        <text>Endonucleolytic cleavage at a junction such as a reciprocal single-stranded crossover between two homologous DNA duplexes (Holliday junction).</text>
        <dbReference type="EC" id="3.1.21.10"/>
    </reaction>
</comment>
<comment type="cofactor">
    <cofactor evidence="13">
        <name>Mg(2+)</name>
        <dbReference type="ChEBI" id="CHEBI:18420"/>
    </cofactor>
    <text evidence="13">Binds 2 Mg(2+) ion per subunit.</text>
</comment>
<comment type="subunit">
    <text evidence="13">Homodimer which binds Holliday junction (HJ) DNA. The HJ becomes 2-fold symmetrical on binding to RuvC with unstacked arms; it has a different conformation from HJ DNA in complex with RuvA. In the full resolvosome a probable DNA-RuvA(4)-RuvB(12)-RuvC(2) complex forms which resolves the HJ.</text>
</comment>
<name>A0A2H0VC60_9BACT</name>
<dbReference type="GO" id="GO:0000287">
    <property type="term" value="F:magnesium ion binding"/>
    <property type="evidence" value="ECO:0007669"/>
    <property type="project" value="UniProtKB-UniRule"/>
</dbReference>
<evidence type="ECO:0000256" key="10">
    <source>
        <dbReference type="ARBA" id="ARBA00023172"/>
    </source>
</evidence>
<accession>A0A2H0VC60</accession>
<keyword evidence="2 13" id="KW-0963">Cytoplasm</keyword>
<keyword evidence="6 13" id="KW-0227">DNA damage</keyword>
<feature type="binding site" evidence="13">
    <location>
        <position position="140"/>
    </location>
    <ligand>
        <name>Mg(2+)</name>
        <dbReference type="ChEBI" id="CHEBI:18420"/>
        <label>1</label>
    </ligand>
</feature>
<comment type="function">
    <text evidence="13">The RuvA-RuvB-RuvC complex processes Holliday junction (HJ) DNA during genetic recombination and DNA repair. Endonuclease that resolves HJ intermediates. Cleaves cruciform DNA by making single-stranded nicks across the HJ at symmetrical positions within the homologous arms, yielding a 5'-phosphate and a 3'-hydroxyl group; requires a central core of homology in the junction. The consensus cleavage sequence is 5'-(A/T)TT(C/G)-3'. Cleavage occurs on the 3'-side of the TT dinucleotide at the point of strand exchange. HJ branch migration catalyzed by RuvA-RuvB allows RuvC to scan DNA until it finds its consensus sequence, where it cleaves and resolves the cruciform DNA.</text>
</comment>
<sequence length="155" mass="17219">MIILGIDPGLATTGYGIIKMERSKIQPLDWGVIETKKNTPIEKRLEIIADDLKKIIKKYRPQLAVVESVYFAKNVKTAIIVSHARGVILLTLKKHKVKLQELTPLQMKSQITSYGAATKHQVQFMVGKMLNLKTTPRPDDAADALALAICGTIKK</sequence>
<evidence type="ECO:0000313" key="15">
    <source>
        <dbReference type="EMBL" id="PIR96675.1"/>
    </source>
</evidence>
<dbReference type="CDD" id="cd16962">
    <property type="entry name" value="RuvC"/>
    <property type="match status" value="1"/>
</dbReference>
<evidence type="ECO:0000256" key="3">
    <source>
        <dbReference type="ARBA" id="ARBA00022722"/>
    </source>
</evidence>
<evidence type="ECO:0000256" key="11">
    <source>
        <dbReference type="ARBA" id="ARBA00023204"/>
    </source>
</evidence>
<feature type="binding site" evidence="13">
    <location>
        <position position="67"/>
    </location>
    <ligand>
        <name>Mg(2+)</name>
        <dbReference type="ChEBI" id="CHEBI:18420"/>
        <label>2</label>
    </ligand>
</feature>
<organism evidence="15 16">
    <name type="scientific">Candidatus Doudnabacteria bacterium CG10_big_fil_rev_8_21_14_0_10_41_10</name>
    <dbReference type="NCBI Taxonomy" id="1974551"/>
    <lineage>
        <taxon>Bacteria</taxon>
        <taxon>Candidatus Doudnaibacteriota</taxon>
    </lineage>
</organism>
<evidence type="ECO:0000256" key="6">
    <source>
        <dbReference type="ARBA" id="ARBA00022763"/>
    </source>
</evidence>
<evidence type="ECO:0000256" key="14">
    <source>
        <dbReference type="NCBIfam" id="TIGR00228"/>
    </source>
</evidence>
<proteinExistence type="inferred from homology"/>
<dbReference type="GO" id="GO:0006310">
    <property type="term" value="P:DNA recombination"/>
    <property type="evidence" value="ECO:0007669"/>
    <property type="project" value="UniProtKB-UniRule"/>
</dbReference>
<feature type="active site" evidence="13">
    <location>
        <position position="140"/>
    </location>
</feature>
<dbReference type="EMBL" id="PFAJ01000070">
    <property type="protein sequence ID" value="PIR96675.1"/>
    <property type="molecule type" value="Genomic_DNA"/>
</dbReference>
<comment type="caution">
    <text evidence="15">The sequence shown here is derived from an EMBL/GenBank/DDBJ whole genome shotgun (WGS) entry which is preliminary data.</text>
</comment>
<dbReference type="PANTHER" id="PTHR30194">
    <property type="entry name" value="CROSSOVER JUNCTION ENDODEOXYRIBONUCLEASE RUVC"/>
    <property type="match status" value="1"/>
</dbReference>
<dbReference type="InterPro" id="IPR036397">
    <property type="entry name" value="RNaseH_sf"/>
</dbReference>
<evidence type="ECO:0000256" key="13">
    <source>
        <dbReference type="HAMAP-Rule" id="MF_00034"/>
    </source>
</evidence>
<protein>
    <recommendedName>
        <fullName evidence="13 14">Crossover junction endodeoxyribonuclease RuvC</fullName>
        <ecNumber evidence="13 14">3.1.21.10</ecNumber>
    </recommendedName>
    <alternativeName>
        <fullName evidence="13">Holliday junction nuclease RuvC</fullName>
    </alternativeName>
    <alternativeName>
        <fullName evidence="13">Holliday junction resolvase RuvC</fullName>
    </alternativeName>
</protein>
<gene>
    <name evidence="13" type="primary">ruvC</name>
    <name evidence="15" type="ORF">COT91_05430</name>
</gene>
<comment type="similarity">
    <text evidence="1 13">Belongs to the RuvC family.</text>
</comment>
<dbReference type="PANTHER" id="PTHR30194:SF3">
    <property type="entry name" value="CROSSOVER JUNCTION ENDODEOXYRIBONUCLEASE RUVC"/>
    <property type="match status" value="1"/>
</dbReference>
<evidence type="ECO:0000313" key="16">
    <source>
        <dbReference type="Proteomes" id="UP000230557"/>
    </source>
</evidence>
<keyword evidence="10 13" id="KW-0233">DNA recombination</keyword>
<keyword evidence="7 13" id="KW-0378">Hydrolase</keyword>
<dbReference type="NCBIfam" id="TIGR00228">
    <property type="entry name" value="ruvC"/>
    <property type="match status" value="1"/>
</dbReference>
<dbReference type="AlphaFoldDB" id="A0A2H0VC60"/>
<feature type="active site" evidence="13">
    <location>
        <position position="7"/>
    </location>
</feature>
<dbReference type="SUPFAM" id="SSF53098">
    <property type="entry name" value="Ribonuclease H-like"/>
    <property type="match status" value="1"/>
</dbReference>
<evidence type="ECO:0000256" key="4">
    <source>
        <dbReference type="ARBA" id="ARBA00022723"/>
    </source>
</evidence>
<dbReference type="Proteomes" id="UP000230557">
    <property type="component" value="Unassembled WGS sequence"/>
</dbReference>
<dbReference type="HAMAP" id="MF_00034">
    <property type="entry name" value="RuvC"/>
    <property type="match status" value="1"/>
</dbReference>
<keyword evidence="5 13" id="KW-0255">Endonuclease</keyword>